<dbReference type="Pfam" id="PF00395">
    <property type="entry name" value="SLH"/>
    <property type="match status" value="1"/>
</dbReference>
<organism evidence="6 7">
    <name type="scientific">Sporosarcina jeotgali</name>
    <dbReference type="NCBI Taxonomy" id="3020056"/>
    <lineage>
        <taxon>Bacteria</taxon>
        <taxon>Bacillati</taxon>
        <taxon>Bacillota</taxon>
        <taxon>Bacilli</taxon>
        <taxon>Bacillales</taxon>
        <taxon>Caryophanaceae</taxon>
        <taxon>Sporosarcina</taxon>
    </lineage>
</organism>
<feature type="domain" description="SLH" evidence="4">
    <location>
        <begin position="84"/>
        <end position="125"/>
    </location>
</feature>
<dbReference type="InterPro" id="IPR006146">
    <property type="entry name" value="5'-Nucleotdase_CS"/>
</dbReference>
<feature type="signal peptide" evidence="2">
    <location>
        <begin position="1"/>
        <end position="26"/>
    </location>
</feature>
<keyword evidence="7" id="KW-1185">Reference proteome</keyword>
<evidence type="ECO:0000256" key="2">
    <source>
        <dbReference type="RuleBase" id="RU362119"/>
    </source>
</evidence>
<evidence type="ECO:0000313" key="7">
    <source>
        <dbReference type="Proteomes" id="UP001303532"/>
    </source>
</evidence>
<evidence type="ECO:0000256" key="1">
    <source>
        <dbReference type="ARBA" id="ARBA00022729"/>
    </source>
</evidence>
<dbReference type="PANTHER" id="PTHR11575">
    <property type="entry name" value="5'-NUCLEOTIDASE-RELATED"/>
    <property type="match status" value="1"/>
</dbReference>
<dbReference type="InterPro" id="IPR008334">
    <property type="entry name" value="5'-Nucleotdase_C"/>
</dbReference>
<evidence type="ECO:0000259" key="3">
    <source>
        <dbReference type="Pfam" id="PF00149"/>
    </source>
</evidence>
<dbReference type="Gene3D" id="3.60.21.10">
    <property type="match status" value="1"/>
</dbReference>
<dbReference type="Pfam" id="PF02872">
    <property type="entry name" value="5_nucleotid_C"/>
    <property type="match status" value="1"/>
</dbReference>
<dbReference type="InterPro" id="IPR036907">
    <property type="entry name" value="5'-Nucleotdase_C_sf"/>
</dbReference>
<evidence type="ECO:0000259" key="5">
    <source>
        <dbReference type="Pfam" id="PF02872"/>
    </source>
</evidence>
<keyword evidence="1 2" id="KW-0732">Signal</keyword>
<feature type="domain" description="Calcineurin-like phosphoesterase" evidence="3">
    <location>
        <begin position="204"/>
        <end position="421"/>
    </location>
</feature>
<dbReference type="EMBL" id="CP116341">
    <property type="protein sequence ID" value="WOV84270.1"/>
    <property type="molecule type" value="Genomic_DNA"/>
</dbReference>
<evidence type="ECO:0000259" key="4">
    <source>
        <dbReference type="Pfam" id="PF00395"/>
    </source>
</evidence>
<feature type="chain" id="PRO_5045002425" evidence="2">
    <location>
        <begin position="27"/>
        <end position="697"/>
    </location>
</feature>
<dbReference type="Proteomes" id="UP001303532">
    <property type="component" value="Chromosome"/>
</dbReference>
<dbReference type="PRINTS" id="PR01607">
    <property type="entry name" value="APYRASEFAMLY"/>
</dbReference>
<dbReference type="RefSeq" id="WP_323691928.1">
    <property type="nucleotide sequence ID" value="NZ_CP116341.1"/>
</dbReference>
<reference evidence="6 7" key="1">
    <citation type="submission" date="2023-01" db="EMBL/GenBank/DDBJ databases">
        <title>Sporosarcina sp. nov., isolated from Korean tranditional fermented seafood 'Jeotgal'.</title>
        <authorList>
            <person name="Yang A.-I."/>
        </authorList>
    </citation>
    <scope>NUCLEOTIDE SEQUENCE [LARGE SCALE GENOMIC DNA]</scope>
    <source>
        <strain evidence="6 7">B2O-1</strain>
    </source>
</reference>
<dbReference type="InterPro" id="IPR029052">
    <property type="entry name" value="Metallo-depent_PP-like"/>
</dbReference>
<dbReference type="InterPro" id="IPR001119">
    <property type="entry name" value="SLH_dom"/>
</dbReference>
<proteinExistence type="inferred from homology"/>
<dbReference type="PROSITE" id="PS00786">
    <property type="entry name" value="5_NUCLEOTIDASE_2"/>
    <property type="match status" value="1"/>
</dbReference>
<dbReference type="Pfam" id="PF00149">
    <property type="entry name" value="Metallophos"/>
    <property type="match status" value="1"/>
</dbReference>
<dbReference type="SUPFAM" id="SSF56300">
    <property type="entry name" value="Metallo-dependent phosphatases"/>
    <property type="match status" value="1"/>
</dbReference>
<dbReference type="InterPro" id="IPR006179">
    <property type="entry name" value="5_nucleotidase/apyrase"/>
</dbReference>
<gene>
    <name evidence="6" type="ORF">PGH26_15615</name>
</gene>
<protein>
    <submittedName>
        <fullName evidence="6">5'-nucleotidase C-terminal domain-containing protein</fullName>
    </submittedName>
</protein>
<keyword evidence="2" id="KW-0378">Hydrolase</keyword>
<sequence>MKKKVLAALVAPVAALSLLGAGQAEANTNFDMVVKDPAELMRDQGILLGLPNGDLKVNDALQRVELLMMLDRAGKLEGSKAKLSFTDVPGKYQDVVSKAVQSKLVSGFTKQSFKPNHSLTKGQFATIFTLSETGGKVPSVDLSILNNYTDASKIPTYLKPYIAYAILGGAFDVEYGKPFEYEKEITRAEASKAFKPVVFDVIDFLTTNDIHGNIEFNEKYQNGGMAIIGGLVNAFRSVNPDGTVVVDGGDIFQGTLISNSFEGASTFDTMNAIQYDAAAIGNHEFDWGVDVLKDRIAQAKFPVMGANVYDEKTNKRVDWAEPYTMVEKGGYKIGIIGFATPQTPATTLATHVEGLSFPTPAPIAKELAAELREKGADFVIVTSHLPGEHAKDSDEIIGELTDLAMESKGSLDAIVGGHSHKRVSGHVNNIPVVEAQSYTAAMGHIQLFIDKKTKQVYSSESGILETKVGLTKEDDAVAGIVSGYQEQVKEIAAEVVSKTTGDLTRTPSEGKYGVSQLGNLISDAMMQKADAQVAFQNIGGVRANMEGGDITYGDVFSVIPFDNYNVVSEMTPQQIKMILEGPLKDGSNFLTIQYGGLKVVFDAERAHGDRILSVTLNDGTSLYKDGKFSESKVKVVTNNFLGTGEGDGFDTFGEVEWTSTPDFQRELFADYFRAMKAAGTTIDASAVLDDRLISVKK</sequence>
<feature type="domain" description="5'-Nucleotidase C-terminal" evidence="5">
    <location>
        <begin position="506"/>
        <end position="653"/>
    </location>
</feature>
<dbReference type="SUPFAM" id="SSF55816">
    <property type="entry name" value="5'-nucleotidase (syn. UDP-sugar hydrolase), C-terminal domain"/>
    <property type="match status" value="1"/>
</dbReference>
<keyword evidence="2" id="KW-0547">Nucleotide-binding</keyword>
<dbReference type="Gene3D" id="3.90.780.10">
    <property type="entry name" value="5'-Nucleotidase, C-terminal domain"/>
    <property type="match status" value="1"/>
</dbReference>
<dbReference type="InterPro" id="IPR004843">
    <property type="entry name" value="Calcineurin-like_PHP"/>
</dbReference>
<dbReference type="CDD" id="cd00845">
    <property type="entry name" value="MPP_UshA_N_like"/>
    <property type="match status" value="1"/>
</dbReference>
<accession>A0ABZ0KVI1</accession>
<evidence type="ECO:0000313" key="6">
    <source>
        <dbReference type="EMBL" id="WOV84270.1"/>
    </source>
</evidence>
<dbReference type="PANTHER" id="PTHR11575:SF24">
    <property type="entry name" value="5'-NUCLEOTIDASE"/>
    <property type="match status" value="1"/>
</dbReference>
<name>A0ABZ0KVI1_9BACL</name>
<comment type="similarity">
    <text evidence="2">Belongs to the 5'-nucleotidase family.</text>
</comment>